<dbReference type="PANTHER" id="PTHR45762">
    <property type="entry name" value="ZINC FINGER RNA-BINDING PROTEIN"/>
    <property type="match status" value="1"/>
</dbReference>
<dbReference type="RefSeq" id="XP_022250581.1">
    <property type="nucleotide sequence ID" value="XM_022394873.1"/>
</dbReference>
<dbReference type="PANTHER" id="PTHR45762:SF3">
    <property type="entry name" value="ZINC-FINGER PROTEIN AT 72D, ISOFORM B"/>
    <property type="match status" value="1"/>
</dbReference>
<dbReference type="PROSITE" id="PS51703">
    <property type="entry name" value="DZF"/>
    <property type="match status" value="1"/>
</dbReference>
<evidence type="ECO:0000313" key="2">
    <source>
        <dbReference type="Proteomes" id="UP000694941"/>
    </source>
</evidence>
<gene>
    <name evidence="3" type="primary">LOC106466793</name>
</gene>
<dbReference type="Pfam" id="PF12874">
    <property type="entry name" value="zf-met"/>
    <property type="match status" value="1"/>
</dbReference>
<protein>
    <submittedName>
        <fullName evidence="3">Zinc finger RNA-binding protein-like</fullName>
    </submittedName>
</protein>
<dbReference type="GeneID" id="106466793"/>
<dbReference type="PROSITE" id="PS00028">
    <property type="entry name" value="ZINC_FINGER_C2H2_1"/>
    <property type="match status" value="1"/>
</dbReference>
<evidence type="ECO:0000259" key="1">
    <source>
        <dbReference type="PROSITE" id="PS51703"/>
    </source>
</evidence>
<dbReference type="Gene3D" id="1.10.1410.40">
    <property type="match status" value="1"/>
</dbReference>
<dbReference type="Pfam" id="PF20965">
    <property type="entry name" value="DZF_C"/>
    <property type="match status" value="1"/>
</dbReference>
<dbReference type="SUPFAM" id="SSF57667">
    <property type="entry name" value="beta-beta-alpha zinc fingers"/>
    <property type="match status" value="1"/>
</dbReference>
<accession>A0ABM1T3X5</accession>
<proteinExistence type="predicted"/>
<dbReference type="SMART" id="SM00451">
    <property type="entry name" value="ZnF_U1"/>
    <property type="match status" value="1"/>
</dbReference>
<evidence type="ECO:0000313" key="3">
    <source>
        <dbReference type="RefSeq" id="XP_022250581.1"/>
    </source>
</evidence>
<feature type="domain" description="DZF" evidence="1">
    <location>
        <begin position="1"/>
        <end position="431"/>
    </location>
</feature>
<reference evidence="3" key="1">
    <citation type="submission" date="2025-08" db="UniProtKB">
        <authorList>
            <consortium name="RefSeq"/>
        </authorList>
    </citation>
    <scope>IDENTIFICATION</scope>
    <source>
        <tissue evidence="3">Muscle</tissue>
    </source>
</reference>
<dbReference type="InterPro" id="IPR006561">
    <property type="entry name" value="DZF_dom"/>
</dbReference>
<name>A0ABM1T3X5_LIMPO</name>
<dbReference type="InterPro" id="IPR049401">
    <property type="entry name" value="DZF_dom_N"/>
</dbReference>
<dbReference type="Pfam" id="PF07528">
    <property type="entry name" value="DZF_N"/>
    <property type="match status" value="1"/>
</dbReference>
<dbReference type="InterPro" id="IPR049402">
    <property type="entry name" value="DZF_dom_C"/>
</dbReference>
<dbReference type="InterPro" id="IPR013087">
    <property type="entry name" value="Znf_C2H2_type"/>
</dbReference>
<dbReference type="InterPro" id="IPR036236">
    <property type="entry name" value="Znf_C2H2_sf"/>
</dbReference>
<dbReference type="SMART" id="SM00572">
    <property type="entry name" value="DZF"/>
    <property type="match status" value="1"/>
</dbReference>
<dbReference type="InterPro" id="IPR003604">
    <property type="entry name" value="Matrin/U1-like-C_Znf_C2H2"/>
</dbReference>
<keyword evidence="2" id="KW-1185">Reference proteome</keyword>
<dbReference type="Proteomes" id="UP000694941">
    <property type="component" value="Unplaced"/>
</dbReference>
<organism evidence="2 3">
    <name type="scientific">Limulus polyphemus</name>
    <name type="common">Atlantic horseshoe crab</name>
    <dbReference type="NCBI Taxonomy" id="6850"/>
    <lineage>
        <taxon>Eukaryota</taxon>
        <taxon>Metazoa</taxon>
        <taxon>Ecdysozoa</taxon>
        <taxon>Arthropoda</taxon>
        <taxon>Chelicerata</taxon>
        <taxon>Merostomata</taxon>
        <taxon>Xiphosura</taxon>
        <taxon>Limulidae</taxon>
        <taxon>Limulus</taxon>
    </lineage>
</organism>
<dbReference type="Gene3D" id="3.30.160.60">
    <property type="entry name" value="Classic Zinc Finger"/>
    <property type="match status" value="1"/>
</dbReference>
<sequence length="467" mass="53673">MKTVCEVSEAIPSKKVTESPKTNFAVSDVKTDTLKLDEKTDTQLIGQDYIEEIKNDEGKVVTFQCKLCECRFNDPNAKEIHLKGKRHRLRYKKKVDPELVVDFKQNLRQKKAHEEKLRRQQIREELFRHYEEERWRGEMRLMEEEERLRRRFEEELKCFDWQRRLHLDLQSSLPPPPLPPRSLLGGLPASSMISTVVVAPEDSYEVKLCVEEAAVTVLAEQNVTVTVTLTSPVMRKSGDDGASAENVKDPPDVLDRQKCLDALAALRHAKWFQAKASGLHSCVVVIRILQDLRRRLPTWGRLSSWAMELLVEKVLSSSQLPLSSGDALRRVFEAVSGGILLPGGPGLMDPCEKDAVDVADLNNQDREDLAASAQQALRLMVFRQVHKVLGMDPLPLPKFVRGRFNRKRRHNSTGEESKQEGVEGKKVKKTVTKYSLKRWQKQLYKNEKMKFIHEIVLVSYCTYQIRH</sequence>